<feature type="compositionally biased region" description="Basic residues" evidence="8">
    <location>
        <begin position="124"/>
        <end position="133"/>
    </location>
</feature>
<dbReference type="SUPFAM" id="SSF54211">
    <property type="entry name" value="Ribosomal protein S5 domain 2-like"/>
    <property type="match status" value="1"/>
</dbReference>
<comment type="subunit">
    <text evidence="6">Consists of a catalytic RNA component (M1 or rnpB) and a protein subunit.</text>
</comment>
<evidence type="ECO:0000256" key="8">
    <source>
        <dbReference type="SAM" id="MobiDB-lite"/>
    </source>
</evidence>
<dbReference type="InterPro" id="IPR020568">
    <property type="entry name" value="Ribosomal_Su5_D2-typ_SF"/>
</dbReference>
<dbReference type="Pfam" id="PF00825">
    <property type="entry name" value="Ribonuclease_P"/>
    <property type="match status" value="1"/>
</dbReference>
<dbReference type="Gene3D" id="3.30.230.10">
    <property type="match status" value="1"/>
</dbReference>
<dbReference type="InterPro" id="IPR014721">
    <property type="entry name" value="Ribsml_uS5_D2-typ_fold_subgr"/>
</dbReference>
<dbReference type="GO" id="GO:0004526">
    <property type="term" value="F:ribonuclease P activity"/>
    <property type="evidence" value="ECO:0007669"/>
    <property type="project" value="UniProtKB-EC"/>
</dbReference>
<evidence type="ECO:0000256" key="2">
    <source>
        <dbReference type="ARBA" id="ARBA00022722"/>
    </source>
</evidence>
<keyword evidence="1 6" id="KW-0819">tRNA processing</keyword>
<name>A0ABX8APA2_9HYPH</name>
<reference evidence="9 10" key="1">
    <citation type="journal article" date="2021" name="Angew. Chem. Int. Ed. Engl.">
        <title>A novel family of nonribosomal peptides modulate collective behavior in Pseudovibrio bacteria isolated from marine sponges.</title>
        <authorList>
            <person name="Ioca L.P."/>
            <person name="Dai Y."/>
            <person name="Kunakom S."/>
            <person name="Diaz-Espinosa J."/>
            <person name="Krunic A."/>
            <person name="Crnkovic C.M."/>
            <person name="Orjala J."/>
            <person name="Sanchez L.M."/>
            <person name="Ferreira A.G."/>
            <person name="Berlinck R.G.S."/>
            <person name="Eustaquio A.S."/>
        </authorList>
    </citation>
    <scope>NUCLEOTIDE SEQUENCE [LARGE SCALE GENOMIC DNA]</scope>
    <source>
        <strain evidence="9 10">Ab134</strain>
    </source>
</reference>
<proteinExistence type="inferred from homology"/>
<evidence type="ECO:0000256" key="7">
    <source>
        <dbReference type="NCBIfam" id="TIGR00188"/>
    </source>
</evidence>
<dbReference type="Proteomes" id="UP000680706">
    <property type="component" value="Chromosome"/>
</dbReference>
<accession>A0ABX8APA2</accession>
<dbReference type="HAMAP" id="MF_00227">
    <property type="entry name" value="RNase_P"/>
    <property type="match status" value="1"/>
</dbReference>
<comment type="function">
    <text evidence="6">RNaseP catalyzes the removal of the 5'-leader sequence from pre-tRNA to produce the mature 5'-terminus. It can also cleave other RNA substrates such as 4.5S RNA. The protein component plays an auxiliary but essential role in vivo by binding to the 5'-leader sequence and broadening the substrate specificity of the ribozyme.</text>
</comment>
<dbReference type="EC" id="3.1.26.5" evidence="6 7"/>
<feature type="region of interest" description="Disordered" evidence="8">
    <location>
        <begin position="120"/>
        <end position="152"/>
    </location>
</feature>
<evidence type="ECO:0000256" key="4">
    <source>
        <dbReference type="ARBA" id="ARBA00022801"/>
    </source>
</evidence>
<dbReference type="EMBL" id="CP074126">
    <property type="protein sequence ID" value="QUS56472.1"/>
    <property type="molecule type" value="Genomic_DNA"/>
</dbReference>
<dbReference type="NCBIfam" id="TIGR00188">
    <property type="entry name" value="rnpA"/>
    <property type="match status" value="1"/>
</dbReference>
<evidence type="ECO:0000313" key="9">
    <source>
        <dbReference type="EMBL" id="QUS56472.1"/>
    </source>
</evidence>
<sequence length="152" mass="17025">MRGGIHFINIEHKFRRKNMKTLKKRSEFLTVAKGGRTARRAFVLQAAKTRSDGAPRMGYTVTKKTGNSVERSRIKRRLRAAVASLDLDIAQTGADYVLVGRRAALSQPFEDLLKDLKGSVKNAFKPRKSRPIRSKPNSLANSKPPHDKVQAD</sequence>
<keyword evidence="10" id="KW-1185">Reference proteome</keyword>
<gene>
    <name evidence="6 9" type="primary">rnpA</name>
    <name evidence="9" type="ORF">KGB56_03220</name>
</gene>
<evidence type="ECO:0000313" key="10">
    <source>
        <dbReference type="Proteomes" id="UP000680706"/>
    </source>
</evidence>
<evidence type="ECO:0000256" key="5">
    <source>
        <dbReference type="ARBA" id="ARBA00022884"/>
    </source>
</evidence>
<keyword evidence="3 6" id="KW-0255">Endonuclease</keyword>
<comment type="similarity">
    <text evidence="6">Belongs to the RnpA family.</text>
</comment>
<evidence type="ECO:0000256" key="6">
    <source>
        <dbReference type="HAMAP-Rule" id="MF_00227"/>
    </source>
</evidence>
<keyword evidence="2 6" id="KW-0540">Nuclease</keyword>
<keyword evidence="4 6" id="KW-0378">Hydrolase</keyword>
<dbReference type="PANTHER" id="PTHR33992:SF1">
    <property type="entry name" value="RIBONUCLEASE P PROTEIN COMPONENT"/>
    <property type="match status" value="1"/>
</dbReference>
<evidence type="ECO:0000256" key="3">
    <source>
        <dbReference type="ARBA" id="ARBA00022759"/>
    </source>
</evidence>
<dbReference type="PANTHER" id="PTHR33992">
    <property type="entry name" value="RIBONUCLEASE P PROTEIN COMPONENT"/>
    <property type="match status" value="1"/>
</dbReference>
<keyword evidence="5 6" id="KW-0694">RNA-binding</keyword>
<dbReference type="InterPro" id="IPR000100">
    <property type="entry name" value="RNase_P"/>
</dbReference>
<evidence type="ECO:0000256" key="1">
    <source>
        <dbReference type="ARBA" id="ARBA00022694"/>
    </source>
</evidence>
<protein>
    <recommendedName>
        <fullName evidence="6 7">Ribonuclease P protein component</fullName>
        <shortName evidence="6">RNase P protein</shortName>
        <shortName evidence="6">RNaseP protein</shortName>
        <ecNumber evidence="6 7">3.1.26.5</ecNumber>
    </recommendedName>
    <alternativeName>
        <fullName evidence="6">Protein C5</fullName>
    </alternativeName>
</protein>
<comment type="catalytic activity">
    <reaction evidence="6">
        <text>Endonucleolytic cleavage of RNA, removing 5'-extranucleotides from tRNA precursor.</text>
        <dbReference type="EC" id="3.1.26.5"/>
    </reaction>
</comment>
<organism evidence="9 10">
    <name type="scientific">Pseudovibrio brasiliensis</name>
    <dbReference type="NCBI Taxonomy" id="1898042"/>
    <lineage>
        <taxon>Bacteria</taxon>
        <taxon>Pseudomonadati</taxon>
        <taxon>Pseudomonadota</taxon>
        <taxon>Alphaproteobacteria</taxon>
        <taxon>Hyphomicrobiales</taxon>
        <taxon>Stappiaceae</taxon>
        <taxon>Pseudovibrio</taxon>
    </lineage>
</organism>